<protein>
    <submittedName>
        <fullName evidence="2">Uncharacterized protein</fullName>
    </submittedName>
</protein>
<dbReference type="Proteomes" id="UP000562984">
    <property type="component" value="Unassembled WGS sequence"/>
</dbReference>
<dbReference type="RefSeq" id="WP_171197949.1">
    <property type="nucleotide sequence ID" value="NZ_JABEND010000001.1"/>
</dbReference>
<feature type="compositionally biased region" description="Basic and acidic residues" evidence="1">
    <location>
        <begin position="21"/>
        <end position="31"/>
    </location>
</feature>
<comment type="caution">
    <text evidence="2">The sequence shown here is derived from an EMBL/GenBank/DDBJ whole genome shotgun (WGS) entry which is preliminary data.</text>
</comment>
<evidence type="ECO:0000313" key="3">
    <source>
        <dbReference type="Proteomes" id="UP000562984"/>
    </source>
</evidence>
<organism evidence="2 3">
    <name type="scientific">Nakamurella aerolata</name>
    <dbReference type="NCBI Taxonomy" id="1656892"/>
    <lineage>
        <taxon>Bacteria</taxon>
        <taxon>Bacillati</taxon>
        <taxon>Actinomycetota</taxon>
        <taxon>Actinomycetes</taxon>
        <taxon>Nakamurellales</taxon>
        <taxon>Nakamurellaceae</taxon>
        <taxon>Nakamurella</taxon>
    </lineage>
</organism>
<name>A0A849A2I1_9ACTN</name>
<evidence type="ECO:0000313" key="2">
    <source>
        <dbReference type="EMBL" id="NNG34287.1"/>
    </source>
</evidence>
<feature type="region of interest" description="Disordered" evidence="1">
    <location>
        <begin position="1"/>
        <end position="31"/>
    </location>
</feature>
<proteinExistence type="predicted"/>
<sequence>MVEPTGTAGASGAEADPVDEQEPRPENRLRDVSNKIRGFVGSFGGAPSQTTAVIDNLGNRGARIVLVASDGRWGEVIASTPELAQQACAATEVTVGEWDRELSARLRITAADWRRMAGL</sequence>
<gene>
    <name evidence="2" type="ORF">HKD39_00835</name>
</gene>
<keyword evidence="3" id="KW-1185">Reference proteome</keyword>
<accession>A0A849A2I1</accession>
<dbReference type="EMBL" id="JABEND010000001">
    <property type="protein sequence ID" value="NNG34287.1"/>
    <property type="molecule type" value="Genomic_DNA"/>
</dbReference>
<reference evidence="2 3" key="1">
    <citation type="submission" date="2020-05" db="EMBL/GenBank/DDBJ databases">
        <title>Nakamurella sp. DB0629 isolated from air conditioner.</title>
        <authorList>
            <person name="Kim D.H."/>
            <person name="Kim D.-U."/>
        </authorList>
    </citation>
    <scope>NUCLEOTIDE SEQUENCE [LARGE SCALE GENOMIC DNA]</scope>
    <source>
        <strain evidence="2 3">DB0629</strain>
    </source>
</reference>
<dbReference type="AlphaFoldDB" id="A0A849A2I1"/>
<evidence type="ECO:0000256" key="1">
    <source>
        <dbReference type="SAM" id="MobiDB-lite"/>
    </source>
</evidence>